<dbReference type="EC" id="3.1.3.18" evidence="5"/>
<reference evidence="10 11" key="1">
    <citation type="submission" date="2017-02" db="EMBL/GenBank/DDBJ databases">
        <title>Draft genome sequence of Moraxella canis CCUG 8415A type strain.</title>
        <authorList>
            <person name="Engstrom-Jakobsson H."/>
            <person name="Salva-Serra F."/>
            <person name="Thorell K."/>
            <person name="Gonzales-Siles L."/>
            <person name="Karlsson R."/>
            <person name="Boulund F."/>
            <person name="Engstrand L."/>
            <person name="Moore E."/>
        </authorList>
    </citation>
    <scope>NUCLEOTIDE SEQUENCE [LARGE SCALE GENOMIC DNA]</scope>
    <source>
        <strain evidence="10 11">CCUG 8415A</strain>
    </source>
</reference>
<dbReference type="GO" id="GO:0005829">
    <property type="term" value="C:cytosol"/>
    <property type="evidence" value="ECO:0007669"/>
    <property type="project" value="TreeGrafter"/>
</dbReference>
<comment type="similarity">
    <text evidence="4">Belongs to the HAD-like hydrolase superfamily. CbbY/CbbZ/Gph/YieH family.</text>
</comment>
<dbReference type="InterPro" id="IPR041492">
    <property type="entry name" value="HAD_2"/>
</dbReference>
<dbReference type="AlphaFoldDB" id="A0A1S9ZK71"/>
<keyword evidence="6" id="KW-0479">Metal-binding</keyword>
<organism evidence="10 11">
    <name type="scientific">Moraxella canis</name>
    <dbReference type="NCBI Taxonomy" id="90239"/>
    <lineage>
        <taxon>Bacteria</taxon>
        <taxon>Pseudomonadati</taxon>
        <taxon>Pseudomonadota</taxon>
        <taxon>Gammaproteobacteria</taxon>
        <taxon>Moraxellales</taxon>
        <taxon>Moraxellaceae</taxon>
        <taxon>Moraxella</taxon>
    </lineage>
</organism>
<dbReference type="PANTHER" id="PTHR43434">
    <property type="entry name" value="PHOSPHOGLYCOLATE PHOSPHATASE"/>
    <property type="match status" value="1"/>
</dbReference>
<dbReference type="GO" id="GO:0046872">
    <property type="term" value="F:metal ion binding"/>
    <property type="evidence" value="ECO:0007669"/>
    <property type="project" value="UniProtKB-KW"/>
</dbReference>
<dbReference type="InterPro" id="IPR006439">
    <property type="entry name" value="HAD-SF_hydro_IA"/>
</dbReference>
<evidence type="ECO:0000256" key="1">
    <source>
        <dbReference type="ARBA" id="ARBA00000830"/>
    </source>
</evidence>
<dbReference type="InterPro" id="IPR023198">
    <property type="entry name" value="PGP-like_dom2"/>
</dbReference>
<dbReference type="SFLD" id="SFLDS00003">
    <property type="entry name" value="Haloacid_Dehalogenase"/>
    <property type="match status" value="1"/>
</dbReference>
<evidence type="ECO:0000256" key="2">
    <source>
        <dbReference type="ARBA" id="ARBA00001946"/>
    </source>
</evidence>
<evidence type="ECO:0000256" key="7">
    <source>
        <dbReference type="ARBA" id="ARBA00022801"/>
    </source>
</evidence>
<comment type="pathway">
    <text evidence="3">Organic acid metabolism; glycolate biosynthesis; glycolate from 2-phosphoglycolate: step 1/1.</text>
</comment>
<name>A0A1S9ZK71_9GAMM</name>
<evidence type="ECO:0000256" key="4">
    <source>
        <dbReference type="ARBA" id="ARBA00006171"/>
    </source>
</evidence>
<dbReference type="Pfam" id="PF13419">
    <property type="entry name" value="HAD_2"/>
    <property type="match status" value="1"/>
</dbReference>
<comment type="catalytic activity">
    <reaction evidence="1">
        <text>2-phosphoglycolate + H2O = glycolate + phosphate</text>
        <dbReference type="Rhea" id="RHEA:14369"/>
        <dbReference type="ChEBI" id="CHEBI:15377"/>
        <dbReference type="ChEBI" id="CHEBI:29805"/>
        <dbReference type="ChEBI" id="CHEBI:43474"/>
        <dbReference type="ChEBI" id="CHEBI:58033"/>
        <dbReference type="EC" id="3.1.3.18"/>
    </reaction>
</comment>
<dbReference type="SFLD" id="SFLDG01135">
    <property type="entry name" value="C1.5.6:_HAD__Beta-PGM__Phospha"/>
    <property type="match status" value="1"/>
</dbReference>
<dbReference type="PRINTS" id="PR00413">
    <property type="entry name" value="HADHALOGNASE"/>
</dbReference>
<evidence type="ECO:0000313" key="10">
    <source>
        <dbReference type="EMBL" id="OOR83846.1"/>
    </source>
</evidence>
<evidence type="ECO:0000256" key="8">
    <source>
        <dbReference type="ARBA" id="ARBA00022842"/>
    </source>
</evidence>
<dbReference type="FunFam" id="3.40.50.1000:FF:000022">
    <property type="entry name" value="Phosphoglycolate phosphatase"/>
    <property type="match status" value="1"/>
</dbReference>
<dbReference type="RefSeq" id="WP_078255984.1">
    <property type="nucleotide sequence ID" value="NZ_MUXT01000006.1"/>
</dbReference>
<dbReference type="PANTHER" id="PTHR43434:SF23">
    <property type="entry name" value="PHOSPHOGLYCOLATE PHOSPHATASE"/>
    <property type="match status" value="1"/>
</dbReference>
<dbReference type="Proteomes" id="UP000190322">
    <property type="component" value="Unassembled WGS sequence"/>
</dbReference>
<dbReference type="GO" id="GO:0008967">
    <property type="term" value="F:phosphoglycolate phosphatase activity"/>
    <property type="evidence" value="ECO:0007669"/>
    <property type="project" value="UniProtKB-EC"/>
</dbReference>
<dbReference type="InterPro" id="IPR036412">
    <property type="entry name" value="HAD-like_sf"/>
</dbReference>
<dbReference type="EMBL" id="MUXT01000006">
    <property type="protein sequence ID" value="OOR83846.1"/>
    <property type="molecule type" value="Genomic_DNA"/>
</dbReference>
<dbReference type="InterPro" id="IPR023214">
    <property type="entry name" value="HAD_sf"/>
</dbReference>
<keyword evidence="8" id="KW-0460">Magnesium</keyword>
<dbReference type="Gene3D" id="1.10.150.240">
    <property type="entry name" value="Putative phosphatase, domain 2"/>
    <property type="match status" value="1"/>
</dbReference>
<dbReference type="Gene3D" id="3.40.50.1000">
    <property type="entry name" value="HAD superfamily/HAD-like"/>
    <property type="match status" value="1"/>
</dbReference>
<comment type="caution">
    <text evidence="10">The sequence shown here is derived from an EMBL/GenBank/DDBJ whole genome shotgun (WGS) entry which is preliminary data.</text>
</comment>
<gene>
    <name evidence="10" type="ORF">B0180_05205</name>
</gene>
<dbReference type="SUPFAM" id="SSF56784">
    <property type="entry name" value="HAD-like"/>
    <property type="match status" value="1"/>
</dbReference>
<dbReference type="InterPro" id="IPR037512">
    <property type="entry name" value="PGPase_prok"/>
</dbReference>
<dbReference type="SFLD" id="SFLDG01129">
    <property type="entry name" value="C1.5:_HAD__Beta-PGM__Phosphata"/>
    <property type="match status" value="1"/>
</dbReference>
<evidence type="ECO:0000313" key="11">
    <source>
        <dbReference type="Proteomes" id="UP000190322"/>
    </source>
</evidence>
<sequence length="231" mass="25531">MTQPIQAVLFDLDGTLIDTAPDFVRIIQQMCADDGRSAPSEAAIREQVSAGARAMVKLIFTEQFDQVSDDDPKLLSHRQAFLDRYEADICVDSRVFEGLDVLLSELERQGLPWGIVTNKPRYLAETLLDKLNLSERCQVLVCPDDVANTKPDPEPLYLACEKLGVEPSACIYVGDHHRDIVAGRAANMQTVIAKFGYLSAEDLASMDTWGADAIAETPKELTDWVLTKLSS</sequence>
<dbReference type="InterPro" id="IPR050155">
    <property type="entry name" value="HAD-like_hydrolase_sf"/>
</dbReference>
<evidence type="ECO:0000256" key="6">
    <source>
        <dbReference type="ARBA" id="ARBA00022723"/>
    </source>
</evidence>
<keyword evidence="7" id="KW-0378">Hydrolase</keyword>
<dbReference type="NCBIfam" id="TIGR01549">
    <property type="entry name" value="HAD-SF-IA-v1"/>
    <property type="match status" value="1"/>
</dbReference>
<evidence type="ECO:0000256" key="5">
    <source>
        <dbReference type="ARBA" id="ARBA00013078"/>
    </source>
</evidence>
<dbReference type="NCBIfam" id="TIGR01509">
    <property type="entry name" value="HAD-SF-IA-v3"/>
    <property type="match status" value="1"/>
</dbReference>
<comment type="cofactor">
    <cofactor evidence="2">
        <name>Mg(2+)</name>
        <dbReference type="ChEBI" id="CHEBI:18420"/>
    </cofactor>
</comment>
<accession>A0A1S9ZK71</accession>
<proteinExistence type="inferred from homology"/>
<dbReference type="NCBIfam" id="TIGR01449">
    <property type="entry name" value="PGP_bact"/>
    <property type="match status" value="1"/>
</dbReference>
<keyword evidence="9" id="KW-0119">Carbohydrate metabolism</keyword>
<protein>
    <recommendedName>
        <fullName evidence="5">phosphoglycolate phosphatase</fullName>
        <ecNumber evidence="5">3.1.3.18</ecNumber>
    </recommendedName>
</protein>
<evidence type="ECO:0000256" key="9">
    <source>
        <dbReference type="ARBA" id="ARBA00023277"/>
    </source>
</evidence>
<dbReference type="GO" id="GO:0005975">
    <property type="term" value="P:carbohydrate metabolic process"/>
    <property type="evidence" value="ECO:0007669"/>
    <property type="project" value="InterPro"/>
</dbReference>
<dbReference type="GO" id="GO:0006281">
    <property type="term" value="P:DNA repair"/>
    <property type="evidence" value="ECO:0007669"/>
    <property type="project" value="TreeGrafter"/>
</dbReference>
<evidence type="ECO:0000256" key="3">
    <source>
        <dbReference type="ARBA" id="ARBA00004818"/>
    </source>
</evidence>